<evidence type="ECO:0000256" key="1">
    <source>
        <dbReference type="SAM" id="Coils"/>
    </source>
</evidence>
<sequence>MLNISKYSLENRIDLENFEAGKKALHKRHYKYFNRFLLGISLFLLVILFLPWTQNVSGKGYVTTLMPEHRPQTIQSPIPGKIEKWYVQEGEYVQKGDTILHISEVKGEYFDPLLVERTAEQLEAKSGSVDSYSEKITALSAQIQALGEERALKAQQAQNKLRQAKLKVESDSIDLEAARSNLDIAQAQFERTQQLQQEGLKALPDVEEKRQKLQDARAKLISQENKLLASKNEVINAELEINRIGAEYSDKVSKAQSDLHTARSNQYDAAAQVSKLQNDYSNYSIRNQMYYILAPQKGYINKALKAGLGETFKEGEKLVEIMPADFELAVETYVKPIDVPLLHKGERVRVQFDGWPSIVFSGWENLSYGTYGARIVAVDNFISENGKYRVLLAPDPEEEPWPKGVRIGSGATTLALLDEVPIWYEIWRNLNGFPPDFYQPEIVVENQEKQKK</sequence>
<dbReference type="Proteomes" id="UP000199448">
    <property type="component" value="Unassembled WGS sequence"/>
</dbReference>
<dbReference type="OrthoDB" id="9760528at2"/>
<dbReference type="SUPFAM" id="SSF51230">
    <property type="entry name" value="Single hybrid motif"/>
    <property type="match status" value="1"/>
</dbReference>
<dbReference type="InterPro" id="IPR011053">
    <property type="entry name" value="Single_hybrid_motif"/>
</dbReference>
<organism evidence="3 4">
    <name type="scientific">Salinimicrobium catena</name>
    <dbReference type="NCBI Taxonomy" id="390640"/>
    <lineage>
        <taxon>Bacteria</taxon>
        <taxon>Pseudomonadati</taxon>
        <taxon>Bacteroidota</taxon>
        <taxon>Flavobacteriia</taxon>
        <taxon>Flavobacteriales</taxon>
        <taxon>Flavobacteriaceae</taxon>
        <taxon>Salinimicrobium</taxon>
    </lineage>
</organism>
<dbReference type="AlphaFoldDB" id="A0A1H5NUR7"/>
<keyword evidence="2" id="KW-0472">Membrane</keyword>
<dbReference type="PANTHER" id="PTHR30386">
    <property type="entry name" value="MEMBRANE FUSION SUBUNIT OF EMRAB-TOLC MULTIDRUG EFFLUX PUMP"/>
    <property type="match status" value="1"/>
</dbReference>
<dbReference type="EMBL" id="FNUG01000006">
    <property type="protein sequence ID" value="SEF05335.1"/>
    <property type="molecule type" value="Genomic_DNA"/>
</dbReference>
<keyword evidence="1" id="KW-0175">Coiled coil</keyword>
<evidence type="ECO:0000256" key="2">
    <source>
        <dbReference type="SAM" id="Phobius"/>
    </source>
</evidence>
<proteinExistence type="predicted"/>
<feature type="coiled-coil region" evidence="1">
    <location>
        <begin position="129"/>
        <end position="233"/>
    </location>
</feature>
<feature type="transmembrane region" description="Helical" evidence="2">
    <location>
        <begin position="32"/>
        <end position="52"/>
    </location>
</feature>
<accession>A0A1H5NUR7</accession>
<keyword evidence="2" id="KW-1133">Transmembrane helix</keyword>
<evidence type="ECO:0000313" key="4">
    <source>
        <dbReference type="Proteomes" id="UP000199448"/>
    </source>
</evidence>
<reference evidence="3 4" key="1">
    <citation type="submission" date="2016-10" db="EMBL/GenBank/DDBJ databases">
        <authorList>
            <person name="de Groot N.N."/>
        </authorList>
    </citation>
    <scope>NUCLEOTIDE SEQUENCE [LARGE SCALE GENOMIC DNA]</scope>
    <source>
        <strain evidence="3 4">DSM 23553</strain>
    </source>
</reference>
<name>A0A1H5NUR7_9FLAO</name>
<protein>
    <submittedName>
        <fullName evidence="3">Multidrug resistance efflux pump</fullName>
    </submittedName>
</protein>
<gene>
    <name evidence="3" type="ORF">SAMN04488034_10622</name>
</gene>
<keyword evidence="4" id="KW-1185">Reference proteome</keyword>
<dbReference type="RefSeq" id="WP_093113700.1">
    <property type="nucleotide sequence ID" value="NZ_FNGG01000006.1"/>
</dbReference>
<keyword evidence="2" id="KW-0812">Transmembrane</keyword>
<dbReference type="STRING" id="390640.SAMN04488034_10622"/>
<dbReference type="InterPro" id="IPR050739">
    <property type="entry name" value="MFP"/>
</dbReference>
<dbReference type="PRINTS" id="PR01490">
    <property type="entry name" value="RTXTOXIND"/>
</dbReference>
<evidence type="ECO:0000313" key="3">
    <source>
        <dbReference type="EMBL" id="SEF05335.1"/>
    </source>
</evidence>
<dbReference type="Gene3D" id="2.40.50.100">
    <property type="match status" value="1"/>
</dbReference>